<keyword evidence="3 5" id="KW-1133">Transmembrane helix</keyword>
<dbReference type="InterPro" id="IPR006694">
    <property type="entry name" value="Fatty_acid_hydroxylase"/>
</dbReference>
<evidence type="ECO:0000256" key="5">
    <source>
        <dbReference type="SAM" id="Phobius"/>
    </source>
</evidence>
<protein>
    <submittedName>
        <fullName evidence="7">Fatty acid hydroxylase superfamily</fullName>
    </submittedName>
</protein>
<keyword evidence="2 5" id="KW-0812">Transmembrane</keyword>
<accession>A0A380MVQ8</accession>
<evidence type="ECO:0000313" key="8">
    <source>
        <dbReference type="Proteomes" id="UP000254601"/>
    </source>
</evidence>
<dbReference type="GO" id="GO:0008610">
    <property type="term" value="P:lipid biosynthetic process"/>
    <property type="evidence" value="ECO:0007669"/>
    <property type="project" value="InterPro"/>
</dbReference>
<feature type="transmembrane region" description="Helical" evidence="5">
    <location>
        <begin position="56"/>
        <end position="77"/>
    </location>
</feature>
<dbReference type="Proteomes" id="UP000254601">
    <property type="component" value="Unassembled WGS sequence"/>
</dbReference>
<evidence type="ECO:0000256" key="3">
    <source>
        <dbReference type="ARBA" id="ARBA00022989"/>
    </source>
</evidence>
<dbReference type="GO" id="GO:0005506">
    <property type="term" value="F:iron ion binding"/>
    <property type="evidence" value="ECO:0007669"/>
    <property type="project" value="InterPro"/>
</dbReference>
<sequence>MVLYTLSLFIFSDFTRYWLHRFLHTNRFLWAFHKVHHSPECLNPLSFYRVHPVENFLFGIRYALSAGIVTGIFFTLFGMHFSLFTLLGANGVIVIFSALGANLRHSPVRLSYGKWLEYFFISPAQHQIHHSTRHMHYNYGGYLAIWDWLFGSLKRNEELKHPLQFGLGYRQREKYDTILKLIINPFKESVRLVKRYIHRS</sequence>
<evidence type="ECO:0000313" key="7">
    <source>
        <dbReference type="EMBL" id="SUO96274.1"/>
    </source>
</evidence>
<evidence type="ECO:0000256" key="2">
    <source>
        <dbReference type="ARBA" id="ARBA00022692"/>
    </source>
</evidence>
<evidence type="ECO:0000256" key="1">
    <source>
        <dbReference type="ARBA" id="ARBA00004370"/>
    </source>
</evidence>
<evidence type="ECO:0000259" key="6">
    <source>
        <dbReference type="Pfam" id="PF04116"/>
    </source>
</evidence>
<dbReference type="InterPro" id="IPR050307">
    <property type="entry name" value="Sterol_Desaturase_Related"/>
</dbReference>
<keyword evidence="8" id="KW-1185">Reference proteome</keyword>
<dbReference type="AlphaFoldDB" id="A0A380MVQ8"/>
<keyword evidence="4 5" id="KW-0472">Membrane</keyword>
<dbReference type="PANTHER" id="PTHR11863">
    <property type="entry name" value="STEROL DESATURASE"/>
    <property type="match status" value="1"/>
</dbReference>
<dbReference type="GO" id="GO:0016020">
    <property type="term" value="C:membrane"/>
    <property type="evidence" value="ECO:0007669"/>
    <property type="project" value="UniProtKB-SubCell"/>
</dbReference>
<dbReference type="EMBL" id="UHIC01000001">
    <property type="protein sequence ID" value="SUO96274.1"/>
    <property type="molecule type" value="Genomic_DNA"/>
</dbReference>
<dbReference type="Pfam" id="PF04116">
    <property type="entry name" value="FA_hydroxylase"/>
    <property type="match status" value="1"/>
</dbReference>
<evidence type="ECO:0000256" key="4">
    <source>
        <dbReference type="ARBA" id="ARBA00023136"/>
    </source>
</evidence>
<reference evidence="7 8" key="1">
    <citation type="submission" date="2018-06" db="EMBL/GenBank/DDBJ databases">
        <authorList>
            <consortium name="Pathogen Informatics"/>
            <person name="Doyle S."/>
        </authorList>
    </citation>
    <scope>NUCLEOTIDE SEQUENCE [LARGE SCALE GENOMIC DNA]</scope>
    <source>
        <strain evidence="7 8">NCTC13337</strain>
    </source>
</reference>
<proteinExistence type="predicted"/>
<feature type="transmembrane region" description="Helical" evidence="5">
    <location>
        <begin position="83"/>
        <end position="103"/>
    </location>
</feature>
<dbReference type="GO" id="GO:0016491">
    <property type="term" value="F:oxidoreductase activity"/>
    <property type="evidence" value="ECO:0007669"/>
    <property type="project" value="InterPro"/>
</dbReference>
<name>A0A380MVQ8_9GAMM</name>
<organism evidence="7 8">
    <name type="scientific">Suttonella ornithocola</name>
    <dbReference type="NCBI Taxonomy" id="279832"/>
    <lineage>
        <taxon>Bacteria</taxon>
        <taxon>Pseudomonadati</taxon>
        <taxon>Pseudomonadota</taxon>
        <taxon>Gammaproteobacteria</taxon>
        <taxon>Cardiobacteriales</taxon>
        <taxon>Cardiobacteriaceae</taxon>
        <taxon>Suttonella</taxon>
    </lineage>
</organism>
<feature type="domain" description="Fatty acid hydroxylase" evidence="6">
    <location>
        <begin position="6"/>
        <end position="152"/>
    </location>
</feature>
<gene>
    <name evidence="7" type="ORF">NCTC13337_01781</name>
</gene>
<comment type="subcellular location">
    <subcellularLocation>
        <location evidence="1">Membrane</location>
    </subcellularLocation>
</comment>